<dbReference type="AlphaFoldDB" id="A0A1V6RXP3"/>
<dbReference type="GO" id="GO:0016020">
    <property type="term" value="C:membrane"/>
    <property type="evidence" value="ECO:0007669"/>
    <property type="project" value="UniProtKB-SubCell"/>
</dbReference>
<keyword evidence="2 6" id="KW-0812">Transmembrane</keyword>
<dbReference type="GO" id="GO:0005351">
    <property type="term" value="F:carbohydrate:proton symporter activity"/>
    <property type="evidence" value="ECO:0007669"/>
    <property type="project" value="TreeGrafter"/>
</dbReference>
<proteinExistence type="predicted"/>
<evidence type="ECO:0000256" key="1">
    <source>
        <dbReference type="ARBA" id="ARBA00004141"/>
    </source>
</evidence>
<feature type="region of interest" description="Disordered" evidence="5">
    <location>
        <begin position="90"/>
        <end position="115"/>
    </location>
</feature>
<dbReference type="Pfam" id="PF00083">
    <property type="entry name" value="Sugar_tr"/>
    <property type="match status" value="1"/>
</dbReference>
<dbReference type="InterPro" id="IPR036259">
    <property type="entry name" value="MFS_trans_sf"/>
</dbReference>
<dbReference type="InterPro" id="IPR050360">
    <property type="entry name" value="MFS_Sugar_Transporters"/>
</dbReference>
<evidence type="ECO:0008006" key="9">
    <source>
        <dbReference type="Google" id="ProtNLM"/>
    </source>
</evidence>
<comment type="subcellular location">
    <subcellularLocation>
        <location evidence="1">Membrane</location>
        <topology evidence="1">Multi-pass membrane protein</topology>
    </subcellularLocation>
</comment>
<keyword evidence="4 6" id="KW-0472">Membrane</keyword>
<dbReference type="SUPFAM" id="SSF103473">
    <property type="entry name" value="MFS general substrate transporter"/>
    <property type="match status" value="1"/>
</dbReference>
<dbReference type="PANTHER" id="PTHR48022:SF29">
    <property type="entry name" value="SUGAR TRANSPORTER, PUTATIVE (AFU_ORTHOLOGUE AFUA_6G14500)-RELATED"/>
    <property type="match status" value="1"/>
</dbReference>
<comment type="caution">
    <text evidence="7">The sequence shown here is derived from an EMBL/GenBank/DDBJ whole genome shotgun (WGS) entry which is preliminary data.</text>
</comment>
<accession>A0A1V6RXP3</accession>
<evidence type="ECO:0000256" key="3">
    <source>
        <dbReference type="ARBA" id="ARBA00022989"/>
    </source>
</evidence>
<evidence type="ECO:0000313" key="7">
    <source>
        <dbReference type="EMBL" id="OQE06300.1"/>
    </source>
</evidence>
<dbReference type="EMBL" id="MDYP01000019">
    <property type="protein sequence ID" value="OQE06300.1"/>
    <property type="molecule type" value="Genomic_DNA"/>
</dbReference>
<reference evidence="8" key="1">
    <citation type="journal article" date="2017" name="Nat. Microbiol.">
        <title>Global analysis of biosynthetic gene clusters reveals vast potential of secondary metabolite production in Penicillium species.</title>
        <authorList>
            <person name="Nielsen J.C."/>
            <person name="Grijseels S."/>
            <person name="Prigent S."/>
            <person name="Ji B."/>
            <person name="Dainat J."/>
            <person name="Nielsen K.F."/>
            <person name="Frisvad J.C."/>
            <person name="Workman M."/>
            <person name="Nielsen J."/>
        </authorList>
    </citation>
    <scope>NUCLEOTIDE SEQUENCE [LARGE SCALE GENOMIC DNA]</scope>
    <source>
        <strain evidence="8">IBT 29486</strain>
    </source>
</reference>
<dbReference type="Proteomes" id="UP000191518">
    <property type="component" value="Unassembled WGS sequence"/>
</dbReference>
<evidence type="ECO:0000256" key="6">
    <source>
        <dbReference type="SAM" id="Phobius"/>
    </source>
</evidence>
<feature type="compositionally biased region" description="Basic and acidic residues" evidence="5">
    <location>
        <begin position="95"/>
        <end position="115"/>
    </location>
</feature>
<evidence type="ECO:0000313" key="8">
    <source>
        <dbReference type="Proteomes" id="UP000191518"/>
    </source>
</evidence>
<name>A0A1V6RXP3_9EURO</name>
<dbReference type="InterPro" id="IPR005828">
    <property type="entry name" value="MFS_sugar_transport-like"/>
</dbReference>
<feature type="transmembrane region" description="Helical" evidence="6">
    <location>
        <begin position="55"/>
        <end position="74"/>
    </location>
</feature>
<dbReference type="Gene3D" id="1.20.1250.20">
    <property type="entry name" value="MFS general substrate transporter like domains"/>
    <property type="match status" value="1"/>
</dbReference>
<sequence>MYSIMQPLTYIYVTEIFPFVHRAKGIAILQFFTRGSTTFNSFVNPIGMDDLGWKFYLVYVVWLVIETSIIFFLYPETKGPTLEDISHIFDGPKAGGDEKTGDDEKQENRKLATLI</sequence>
<evidence type="ECO:0000256" key="2">
    <source>
        <dbReference type="ARBA" id="ARBA00022692"/>
    </source>
</evidence>
<keyword evidence="3 6" id="KW-1133">Transmembrane helix</keyword>
<keyword evidence="8" id="KW-1185">Reference proteome</keyword>
<dbReference type="PANTHER" id="PTHR48022">
    <property type="entry name" value="PLASTIDIC GLUCOSE TRANSPORTER 4"/>
    <property type="match status" value="1"/>
</dbReference>
<protein>
    <recommendedName>
        <fullName evidence="9">Major facilitator superfamily (MFS) profile domain-containing protein</fullName>
    </recommendedName>
</protein>
<organism evidence="7 8">
    <name type="scientific">Penicillium vulpinum</name>
    <dbReference type="NCBI Taxonomy" id="29845"/>
    <lineage>
        <taxon>Eukaryota</taxon>
        <taxon>Fungi</taxon>
        <taxon>Dikarya</taxon>
        <taxon>Ascomycota</taxon>
        <taxon>Pezizomycotina</taxon>
        <taxon>Eurotiomycetes</taxon>
        <taxon>Eurotiomycetidae</taxon>
        <taxon>Eurotiales</taxon>
        <taxon>Aspergillaceae</taxon>
        <taxon>Penicillium</taxon>
    </lineage>
</organism>
<gene>
    <name evidence="7" type="ORF">PENVUL_c019G03573</name>
</gene>
<evidence type="ECO:0000256" key="4">
    <source>
        <dbReference type="ARBA" id="ARBA00023136"/>
    </source>
</evidence>
<evidence type="ECO:0000256" key="5">
    <source>
        <dbReference type="SAM" id="MobiDB-lite"/>
    </source>
</evidence>